<feature type="domain" description="EccD-like transmembrane" evidence="2">
    <location>
        <begin position="101"/>
        <end position="171"/>
    </location>
</feature>
<feature type="compositionally biased region" description="Basic residues" evidence="1">
    <location>
        <begin position="218"/>
        <end position="228"/>
    </location>
</feature>
<sequence>MELALPDRSPIAELLPGLVRRTGDALADEGAQDGGWMLRRLDGSPVTEASALGAQRVRDGEVLHLVPRGTDWPELEYDDLAATVAAGAARTGRLWAPRHPRALGLAGAGAAVLLTLVAALRSGPPWGAASLAADGVAVLVLAAATVLSRALGDSGAGAALAAAPQCGVGCAQRTGSGGARSRRGSAVPWWCCTADPPPRARAVPRRPPRAVPAERHPSPRRSPAKPTR</sequence>
<dbReference type="AlphaFoldDB" id="A0A9Y2MZ32"/>
<dbReference type="EMBL" id="CP127294">
    <property type="protein sequence ID" value="WIX84161.1"/>
    <property type="molecule type" value="Genomic_DNA"/>
</dbReference>
<dbReference type="Proteomes" id="UP001236014">
    <property type="component" value="Chromosome"/>
</dbReference>
<organism evidence="3 4">
    <name type="scientific">Amycolatopsis carbonis</name>
    <dbReference type="NCBI Taxonomy" id="715471"/>
    <lineage>
        <taxon>Bacteria</taxon>
        <taxon>Bacillati</taxon>
        <taxon>Actinomycetota</taxon>
        <taxon>Actinomycetes</taxon>
        <taxon>Pseudonocardiales</taxon>
        <taxon>Pseudonocardiaceae</taxon>
        <taxon>Amycolatopsis</taxon>
    </lineage>
</organism>
<evidence type="ECO:0000259" key="2">
    <source>
        <dbReference type="Pfam" id="PF19053"/>
    </source>
</evidence>
<accession>A0A9Y2MZ32</accession>
<dbReference type="Gene3D" id="3.10.20.90">
    <property type="entry name" value="Phosphatidylinositol 3-kinase Catalytic Subunit, Chain A, domain 1"/>
    <property type="match status" value="1"/>
</dbReference>
<evidence type="ECO:0000313" key="3">
    <source>
        <dbReference type="EMBL" id="WIX84161.1"/>
    </source>
</evidence>
<evidence type="ECO:0000256" key="1">
    <source>
        <dbReference type="SAM" id="MobiDB-lite"/>
    </source>
</evidence>
<dbReference type="Pfam" id="PF08817">
    <property type="entry name" value="YukD"/>
    <property type="match status" value="1"/>
</dbReference>
<name>A0A9Y2MZ32_9PSEU</name>
<evidence type="ECO:0000313" key="4">
    <source>
        <dbReference type="Proteomes" id="UP001236014"/>
    </source>
</evidence>
<proteinExistence type="predicted"/>
<reference evidence="3 4" key="1">
    <citation type="submission" date="2023-06" db="EMBL/GenBank/DDBJ databases">
        <authorList>
            <person name="Oyuntsetseg B."/>
            <person name="Kim S.B."/>
        </authorList>
    </citation>
    <scope>NUCLEOTIDE SEQUENCE [LARGE SCALE GENOMIC DNA]</scope>
    <source>
        <strain evidence="3 4">2-15</strain>
    </source>
</reference>
<feature type="region of interest" description="Disordered" evidence="1">
    <location>
        <begin position="194"/>
        <end position="228"/>
    </location>
</feature>
<dbReference type="InterPro" id="IPR024962">
    <property type="entry name" value="YukD-like"/>
</dbReference>
<dbReference type="KEGG" id="acab:QRX50_41900"/>
<dbReference type="InterPro" id="IPR044049">
    <property type="entry name" value="EccD_transm"/>
</dbReference>
<dbReference type="RefSeq" id="WP_285974692.1">
    <property type="nucleotide sequence ID" value="NZ_CP127294.1"/>
</dbReference>
<dbReference type="Pfam" id="PF19053">
    <property type="entry name" value="EccD"/>
    <property type="match status" value="1"/>
</dbReference>
<gene>
    <name evidence="3" type="ORF">QRX50_41900</name>
</gene>
<protein>
    <submittedName>
        <fullName evidence="3">EsaB/YukD family protein</fullName>
    </submittedName>
</protein>
<keyword evidence="4" id="KW-1185">Reference proteome</keyword>